<sequence>MFVKVKYGDEKEQLCNTYCRNDIFLEFVKSQCQCQPEDVIDLADERGLIKHLRRFPQDYAKDFLKDRETLILLSIVTISKFGKTSSEESNTKNAIYKPLLFSLEHDREFLDQLSSQSEDSLESPPLKFNTTELEEIKQARSRSRNAYLTKRSSARRGARMVSRKN</sequence>
<dbReference type="OrthoDB" id="2109241at2759"/>
<evidence type="ECO:0000256" key="1">
    <source>
        <dbReference type="SAM" id="MobiDB-lite"/>
    </source>
</evidence>
<protein>
    <submittedName>
        <fullName evidence="2">Uncharacterized protein</fullName>
    </submittedName>
</protein>
<dbReference type="Proteomes" id="UP000076420">
    <property type="component" value="Unassembled WGS sequence"/>
</dbReference>
<dbReference type="RefSeq" id="XP_013069453.2">
    <property type="nucleotide sequence ID" value="XM_013213999.2"/>
</dbReference>
<name>A0A2C9KIV2_BIOGL</name>
<feature type="region of interest" description="Disordered" evidence="1">
    <location>
        <begin position="114"/>
        <end position="165"/>
    </location>
</feature>
<dbReference type="InterPro" id="IPR039471">
    <property type="entry name" value="CXorf65-like"/>
</dbReference>
<dbReference type="VEuPathDB" id="VectorBase:BGLB020188"/>
<dbReference type="AlphaFoldDB" id="A0A2C9KIV2"/>
<evidence type="ECO:0000313" key="3">
    <source>
        <dbReference type="Proteomes" id="UP000076420"/>
    </source>
</evidence>
<dbReference type="EnsemblMetazoa" id="BGLB020188-RA">
    <property type="protein sequence ID" value="BGLB020188-PA"/>
    <property type="gene ID" value="BGLB020188"/>
</dbReference>
<feature type="compositionally biased region" description="Low complexity" evidence="1">
    <location>
        <begin position="114"/>
        <end position="126"/>
    </location>
</feature>
<dbReference type="PANTHER" id="PTHR33887:SF5">
    <property type="entry name" value="PB1 DOMAIN-CONTAINING PROTEIN"/>
    <property type="match status" value="1"/>
</dbReference>
<proteinExistence type="predicted"/>
<dbReference type="KEGG" id="bgt:106057002"/>
<organism evidence="2 3">
    <name type="scientific">Biomphalaria glabrata</name>
    <name type="common">Bloodfluke planorb</name>
    <name type="synonym">Freshwater snail</name>
    <dbReference type="NCBI Taxonomy" id="6526"/>
    <lineage>
        <taxon>Eukaryota</taxon>
        <taxon>Metazoa</taxon>
        <taxon>Spiralia</taxon>
        <taxon>Lophotrochozoa</taxon>
        <taxon>Mollusca</taxon>
        <taxon>Gastropoda</taxon>
        <taxon>Heterobranchia</taxon>
        <taxon>Euthyneura</taxon>
        <taxon>Panpulmonata</taxon>
        <taxon>Hygrophila</taxon>
        <taxon>Lymnaeoidea</taxon>
        <taxon>Planorbidae</taxon>
        <taxon>Biomphalaria</taxon>
    </lineage>
</organism>
<gene>
    <name evidence="2" type="primary">106057002</name>
</gene>
<accession>A0A2C9KIV2</accession>
<feature type="compositionally biased region" description="Basic residues" evidence="1">
    <location>
        <begin position="152"/>
        <end position="165"/>
    </location>
</feature>
<evidence type="ECO:0000313" key="2">
    <source>
        <dbReference type="EnsemblMetazoa" id="BGLB020188-PA"/>
    </source>
</evidence>
<reference evidence="2" key="1">
    <citation type="submission" date="2020-05" db="UniProtKB">
        <authorList>
            <consortium name="EnsemblMetazoa"/>
        </authorList>
    </citation>
    <scope>IDENTIFICATION</scope>
    <source>
        <strain evidence="2">BB02</strain>
    </source>
</reference>
<dbReference type="VEuPathDB" id="VectorBase:BGLAX_052302"/>
<dbReference type="Pfam" id="PF15874">
    <property type="entry name" value="Il2rg"/>
    <property type="match status" value="1"/>
</dbReference>
<dbReference type="PANTHER" id="PTHR33887">
    <property type="entry name" value="PB1 DOMAIN-CONTAINING PROTEIN"/>
    <property type="match status" value="1"/>
</dbReference>